<dbReference type="AlphaFoldDB" id="A0A914CB62"/>
<dbReference type="Proteomes" id="UP000887540">
    <property type="component" value="Unplaced"/>
</dbReference>
<sequence>MVSDNAGTERLISLNECKKVFIQRDYSKGLTVKFCADFPLEFEGKIDSNTWTSFINQLNELYLVADSVTPASIVETVVGFLSCYTSRLCFRPKWEEALERIEEMIQEHNQEVFVPRCLHVRNPIEKGFRVIEITLLDEPLPPPAPVINNTQPVLQPR</sequence>
<protein>
    <recommendedName>
        <fullName evidence="4">Ras modification protein ERF4</fullName>
    </recommendedName>
</protein>
<proteinExistence type="inferred from homology"/>
<dbReference type="InterPro" id="IPR051371">
    <property type="entry name" value="Ras_palmitoyltransferase"/>
</dbReference>
<evidence type="ECO:0000256" key="6">
    <source>
        <dbReference type="ARBA" id="ARBA00023136"/>
    </source>
</evidence>
<evidence type="ECO:0000313" key="9">
    <source>
        <dbReference type="WBParaSite" id="ACRNAN_Path_749.g2843.t1"/>
    </source>
</evidence>
<comment type="similarity">
    <text evidence="2">Belongs to the ERF4 family.</text>
</comment>
<evidence type="ECO:0000256" key="3">
    <source>
        <dbReference type="ARBA" id="ARBA00011396"/>
    </source>
</evidence>
<evidence type="ECO:0000256" key="1">
    <source>
        <dbReference type="ARBA" id="ARBA00004406"/>
    </source>
</evidence>
<accession>A0A914CB62</accession>
<evidence type="ECO:0000256" key="5">
    <source>
        <dbReference type="ARBA" id="ARBA00022824"/>
    </source>
</evidence>
<keyword evidence="6" id="KW-0472">Membrane</keyword>
<dbReference type="GO" id="GO:0005789">
    <property type="term" value="C:endoplasmic reticulum membrane"/>
    <property type="evidence" value="ECO:0007669"/>
    <property type="project" value="UniProtKB-SubCell"/>
</dbReference>
<keyword evidence="8" id="KW-1185">Reference proteome</keyword>
<evidence type="ECO:0000259" key="7">
    <source>
        <dbReference type="Pfam" id="PF10256"/>
    </source>
</evidence>
<comment type="subcellular location">
    <subcellularLocation>
        <location evidence="1">Endoplasmic reticulum membrane</location>
        <topology evidence="1">Peripheral membrane protein</topology>
    </subcellularLocation>
</comment>
<reference evidence="9" key="1">
    <citation type="submission" date="2022-11" db="UniProtKB">
        <authorList>
            <consortium name="WormBaseParasite"/>
        </authorList>
    </citation>
    <scope>IDENTIFICATION</scope>
</reference>
<dbReference type="WBParaSite" id="ACRNAN_Path_749.g2843.t1">
    <property type="protein sequence ID" value="ACRNAN_Path_749.g2843.t1"/>
    <property type="gene ID" value="ACRNAN_Path_749.g2843"/>
</dbReference>
<organism evidence="8 9">
    <name type="scientific">Acrobeloides nanus</name>
    <dbReference type="NCBI Taxonomy" id="290746"/>
    <lineage>
        <taxon>Eukaryota</taxon>
        <taxon>Metazoa</taxon>
        <taxon>Ecdysozoa</taxon>
        <taxon>Nematoda</taxon>
        <taxon>Chromadorea</taxon>
        <taxon>Rhabditida</taxon>
        <taxon>Tylenchina</taxon>
        <taxon>Cephalobomorpha</taxon>
        <taxon>Cephaloboidea</taxon>
        <taxon>Cephalobidae</taxon>
        <taxon>Acrobeloides</taxon>
    </lineage>
</organism>
<dbReference type="Pfam" id="PF10256">
    <property type="entry name" value="Erf4"/>
    <property type="match status" value="1"/>
</dbReference>
<dbReference type="GO" id="GO:0006612">
    <property type="term" value="P:protein targeting to membrane"/>
    <property type="evidence" value="ECO:0007669"/>
    <property type="project" value="TreeGrafter"/>
</dbReference>
<dbReference type="PANTHER" id="PTHR13254:SF0">
    <property type="entry name" value="GOLGIN SUBFAMILY A MEMBER 7_ERF4 DOMAIN-CONTAINING PROTEIN"/>
    <property type="match status" value="1"/>
</dbReference>
<dbReference type="PANTHER" id="PTHR13254">
    <property type="entry name" value="GOLGI AUTOANTIGEN, GOLGIN SUBFAMILY A, 7"/>
    <property type="match status" value="1"/>
</dbReference>
<evidence type="ECO:0000256" key="4">
    <source>
        <dbReference type="ARBA" id="ARBA00018463"/>
    </source>
</evidence>
<keyword evidence="5" id="KW-0256">Endoplasmic reticulum</keyword>
<dbReference type="GO" id="GO:0002178">
    <property type="term" value="C:palmitoyltransferase complex"/>
    <property type="evidence" value="ECO:0007669"/>
    <property type="project" value="TreeGrafter"/>
</dbReference>
<comment type="subunit">
    <text evidence="3">Interacts with ERF2.</text>
</comment>
<evidence type="ECO:0000313" key="8">
    <source>
        <dbReference type="Proteomes" id="UP000887540"/>
    </source>
</evidence>
<feature type="domain" description="Golgin subfamily A member 7/ERF4" evidence="7">
    <location>
        <begin position="20"/>
        <end position="132"/>
    </location>
</feature>
<evidence type="ECO:0000256" key="2">
    <source>
        <dbReference type="ARBA" id="ARBA00007732"/>
    </source>
</evidence>
<name>A0A914CB62_9BILA</name>
<dbReference type="InterPro" id="IPR019383">
    <property type="entry name" value="Golgin_A_7/ERF4"/>
</dbReference>